<feature type="domain" description="Alanyl-transfer RNA synthetases family profile" evidence="15">
    <location>
        <begin position="4"/>
        <end position="714"/>
    </location>
</feature>
<dbReference type="GO" id="GO:0005524">
    <property type="term" value="F:ATP binding"/>
    <property type="evidence" value="ECO:0007669"/>
    <property type="project" value="UniProtKB-UniRule"/>
</dbReference>
<dbReference type="SUPFAM" id="SSF55681">
    <property type="entry name" value="Class II aaRS and biotin synthetases"/>
    <property type="match status" value="1"/>
</dbReference>
<dbReference type="GO" id="GO:0000049">
    <property type="term" value="F:tRNA binding"/>
    <property type="evidence" value="ECO:0007669"/>
    <property type="project" value="UniProtKB-KW"/>
</dbReference>
<dbReference type="SUPFAM" id="SSF50447">
    <property type="entry name" value="Translation proteins"/>
    <property type="match status" value="1"/>
</dbReference>
<keyword evidence="10 13" id="KW-0030">Aminoacyl-tRNA synthetase</keyword>
<proteinExistence type="inferred from homology"/>
<dbReference type="InterPro" id="IPR050058">
    <property type="entry name" value="Ala-tRNA_ligase"/>
</dbReference>
<gene>
    <name evidence="13 16" type="primary">alaS</name>
    <name evidence="16" type="ORF">HMP0721_1020</name>
</gene>
<dbReference type="Pfam" id="PF07973">
    <property type="entry name" value="tRNA_SAD"/>
    <property type="match status" value="1"/>
</dbReference>
<name>E6MG87_9FIRM</name>
<dbReference type="GO" id="GO:0004813">
    <property type="term" value="F:alanine-tRNA ligase activity"/>
    <property type="evidence" value="ECO:0007669"/>
    <property type="project" value="UniProtKB-UniRule"/>
</dbReference>
<comment type="similarity">
    <text evidence="1 13">Belongs to the class-II aminoacyl-tRNA synthetase family.</text>
</comment>
<keyword evidence="17" id="KW-1185">Reference proteome</keyword>
<evidence type="ECO:0000256" key="11">
    <source>
        <dbReference type="ARBA" id="ARBA00024779"/>
    </source>
</evidence>
<dbReference type="eggNOG" id="COG0013">
    <property type="taxonomic scope" value="Bacteria"/>
</dbReference>
<dbReference type="PROSITE" id="PS50860">
    <property type="entry name" value="AA_TRNA_LIGASE_II_ALA"/>
    <property type="match status" value="1"/>
</dbReference>
<comment type="caution">
    <text evidence="16">The sequence shown here is derived from an EMBL/GenBank/DDBJ whole genome shotgun (WGS) entry which is preliminary data.</text>
</comment>
<evidence type="ECO:0000256" key="4">
    <source>
        <dbReference type="ARBA" id="ARBA00022723"/>
    </source>
</evidence>
<organism evidence="16 17">
    <name type="scientific">Pseudoramibacter alactolyticus ATCC 23263</name>
    <dbReference type="NCBI Taxonomy" id="887929"/>
    <lineage>
        <taxon>Bacteria</taxon>
        <taxon>Bacillati</taxon>
        <taxon>Bacillota</taxon>
        <taxon>Clostridia</taxon>
        <taxon>Eubacteriales</taxon>
        <taxon>Eubacteriaceae</taxon>
        <taxon>Pseudoramibacter</taxon>
    </lineage>
</organism>
<dbReference type="SUPFAM" id="SSF55186">
    <property type="entry name" value="ThrRS/AlaRS common domain"/>
    <property type="match status" value="1"/>
</dbReference>
<dbReference type="FunFam" id="3.30.930.10:FF:000004">
    <property type="entry name" value="Alanine--tRNA ligase"/>
    <property type="match status" value="1"/>
</dbReference>
<dbReference type="Gene3D" id="3.30.54.20">
    <property type="match status" value="1"/>
</dbReference>
<dbReference type="InterPro" id="IPR002318">
    <property type="entry name" value="Ala-tRNA-lgiase_IIc"/>
</dbReference>
<evidence type="ECO:0000256" key="8">
    <source>
        <dbReference type="ARBA" id="ARBA00022884"/>
    </source>
</evidence>
<dbReference type="InterPro" id="IPR009000">
    <property type="entry name" value="Transl_B-barrel_sf"/>
</dbReference>
<dbReference type="Proteomes" id="UP000004754">
    <property type="component" value="Unassembled WGS sequence"/>
</dbReference>
<dbReference type="GO" id="GO:0005829">
    <property type="term" value="C:cytosol"/>
    <property type="evidence" value="ECO:0007669"/>
    <property type="project" value="TreeGrafter"/>
</dbReference>
<comment type="domain">
    <text evidence="13">Consists of three domains; the N-terminal catalytic domain, the editing domain and the C-terminal C-Ala domain. The editing domain removes incorrectly charged amino acids, while the C-Ala domain, along with tRNA(Ala), serves as a bridge to cooperatively bring together the editing and aminoacylation centers thus stimulating deacylation of misacylated tRNAs.</text>
</comment>
<dbReference type="OrthoDB" id="9803884at2"/>
<evidence type="ECO:0000256" key="5">
    <source>
        <dbReference type="ARBA" id="ARBA00022741"/>
    </source>
</evidence>
<dbReference type="InterPro" id="IPR018162">
    <property type="entry name" value="Ala-tRNA-ligase_IIc_anticod-bd"/>
</dbReference>
<feature type="binding site" evidence="13">
    <location>
        <position position="671"/>
    </location>
    <ligand>
        <name>Zn(2+)</name>
        <dbReference type="ChEBI" id="CHEBI:29105"/>
    </ligand>
</feature>
<dbReference type="EC" id="6.1.1.7" evidence="13"/>
<dbReference type="FunFam" id="3.30.54.20:FF:000001">
    <property type="entry name" value="Alanine--tRNA ligase"/>
    <property type="match status" value="1"/>
</dbReference>
<keyword evidence="7 13" id="KW-0067">ATP-binding</keyword>
<dbReference type="SMART" id="SM00863">
    <property type="entry name" value="tRNA_SAD"/>
    <property type="match status" value="1"/>
</dbReference>
<evidence type="ECO:0000313" key="16">
    <source>
        <dbReference type="EMBL" id="EFV01627.1"/>
    </source>
</evidence>
<evidence type="ECO:0000256" key="14">
    <source>
        <dbReference type="SAM" id="MobiDB-lite"/>
    </source>
</evidence>
<evidence type="ECO:0000256" key="13">
    <source>
        <dbReference type="HAMAP-Rule" id="MF_00036"/>
    </source>
</evidence>
<keyword evidence="13" id="KW-0963">Cytoplasm</keyword>
<dbReference type="Pfam" id="PF01411">
    <property type="entry name" value="tRNA-synt_2c"/>
    <property type="match status" value="1"/>
</dbReference>
<dbReference type="NCBIfam" id="TIGR00344">
    <property type="entry name" value="alaS"/>
    <property type="match status" value="1"/>
</dbReference>
<dbReference type="HOGENOM" id="CLU_004485_1_1_9"/>
<protein>
    <recommendedName>
        <fullName evidence="13">Alanine--tRNA ligase</fullName>
        <ecNumber evidence="13">6.1.1.7</ecNumber>
    </recommendedName>
    <alternativeName>
        <fullName evidence="13">Alanyl-tRNA synthetase</fullName>
        <shortName evidence="13">AlaRS</shortName>
    </alternativeName>
</protein>
<evidence type="ECO:0000256" key="7">
    <source>
        <dbReference type="ARBA" id="ARBA00022840"/>
    </source>
</evidence>
<feature type="binding site" evidence="13">
    <location>
        <position position="569"/>
    </location>
    <ligand>
        <name>Zn(2+)</name>
        <dbReference type="ChEBI" id="CHEBI:29105"/>
    </ligand>
</feature>
<dbReference type="AlphaFoldDB" id="E6MG87"/>
<feature type="binding site" evidence="13">
    <location>
        <position position="675"/>
    </location>
    <ligand>
        <name>Zn(2+)</name>
        <dbReference type="ChEBI" id="CHEBI:29105"/>
    </ligand>
</feature>
<dbReference type="InterPro" id="IPR018163">
    <property type="entry name" value="Thr/Ala-tRNA-synth_IIc_edit"/>
</dbReference>
<dbReference type="PANTHER" id="PTHR11777">
    <property type="entry name" value="ALANYL-TRNA SYNTHETASE"/>
    <property type="match status" value="1"/>
</dbReference>
<dbReference type="HAMAP" id="MF_00036_B">
    <property type="entry name" value="Ala_tRNA_synth_B"/>
    <property type="match status" value="1"/>
</dbReference>
<dbReference type="PANTHER" id="PTHR11777:SF9">
    <property type="entry name" value="ALANINE--TRNA LIGASE, CYTOPLASMIC"/>
    <property type="match status" value="1"/>
</dbReference>
<evidence type="ECO:0000256" key="2">
    <source>
        <dbReference type="ARBA" id="ARBA00022555"/>
    </source>
</evidence>
<dbReference type="FunFam" id="3.10.310.40:FF:000001">
    <property type="entry name" value="Alanine--tRNA ligase"/>
    <property type="match status" value="1"/>
</dbReference>
<comment type="cofactor">
    <cofactor evidence="13">
        <name>Zn(2+)</name>
        <dbReference type="ChEBI" id="CHEBI:29105"/>
    </cofactor>
    <text evidence="13">Binds 1 zinc ion per subunit.</text>
</comment>
<feature type="binding site" evidence="13">
    <location>
        <position position="573"/>
    </location>
    <ligand>
        <name>Zn(2+)</name>
        <dbReference type="ChEBI" id="CHEBI:29105"/>
    </ligand>
</feature>
<keyword evidence="8 13" id="KW-0694">RNA-binding</keyword>
<dbReference type="Gene3D" id="6.10.250.550">
    <property type="match status" value="1"/>
</dbReference>
<dbReference type="Gene3D" id="2.40.30.130">
    <property type="match status" value="1"/>
</dbReference>
<dbReference type="FunFam" id="3.30.980.10:FF:000004">
    <property type="entry name" value="Alanine--tRNA ligase, cytoplasmic"/>
    <property type="match status" value="1"/>
</dbReference>
<dbReference type="GO" id="GO:0140096">
    <property type="term" value="F:catalytic activity, acting on a protein"/>
    <property type="evidence" value="ECO:0007669"/>
    <property type="project" value="UniProtKB-ARBA"/>
</dbReference>
<reference evidence="16 17" key="1">
    <citation type="submission" date="2010-12" db="EMBL/GenBank/DDBJ databases">
        <authorList>
            <person name="Muzny D."/>
            <person name="Qin X."/>
            <person name="Deng J."/>
            <person name="Jiang H."/>
            <person name="Liu Y."/>
            <person name="Qu J."/>
            <person name="Song X.-Z."/>
            <person name="Zhang L."/>
            <person name="Thornton R."/>
            <person name="Coyle M."/>
            <person name="Francisco L."/>
            <person name="Jackson L."/>
            <person name="Javaid M."/>
            <person name="Korchina V."/>
            <person name="Kovar C."/>
            <person name="Mata R."/>
            <person name="Mathew T."/>
            <person name="Ngo R."/>
            <person name="Nguyen L."/>
            <person name="Nguyen N."/>
            <person name="Okwuonu G."/>
            <person name="Ongeri F."/>
            <person name="Pham C."/>
            <person name="Simmons D."/>
            <person name="Wilczek-Boney K."/>
            <person name="Hale W."/>
            <person name="Jakkamsetti A."/>
            <person name="Pham P."/>
            <person name="Ruth R."/>
            <person name="San Lucas F."/>
            <person name="Warren J."/>
            <person name="Zhang J."/>
            <person name="Zhao Z."/>
            <person name="Zhou C."/>
            <person name="Zhu D."/>
            <person name="Lee S."/>
            <person name="Bess C."/>
            <person name="Blankenburg K."/>
            <person name="Forbes L."/>
            <person name="Fu Q."/>
            <person name="Gubbala S."/>
            <person name="Hirani K."/>
            <person name="Jayaseelan J.C."/>
            <person name="Lara F."/>
            <person name="Munidasa M."/>
            <person name="Palculict T."/>
            <person name="Patil S."/>
            <person name="Pu L.-L."/>
            <person name="Saada N."/>
            <person name="Tang L."/>
            <person name="Weissenberger G."/>
            <person name="Zhu Y."/>
            <person name="Hemphill L."/>
            <person name="Shang Y."/>
            <person name="Youmans B."/>
            <person name="Ayvaz T."/>
            <person name="Ross M."/>
            <person name="Santibanez J."/>
            <person name="Aqrawi P."/>
            <person name="Gross S."/>
            <person name="Joshi V."/>
            <person name="Fowler G."/>
            <person name="Nazareth L."/>
            <person name="Reid J."/>
            <person name="Worley K."/>
            <person name="Petrosino J."/>
            <person name="Highlander S."/>
            <person name="Gibbs R."/>
        </authorList>
    </citation>
    <scope>NUCLEOTIDE SEQUENCE [LARGE SCALE GENOMIC DNA]</scope>
    <source>
        <strain evidence="16 17">ATCC 23263</strain>
    </source>
</reference>
<evidence type="ECO:0000256" key="3">
    <source>
        <dbReference type="ARBA" id="ARBA00022598"/>
    </source>
</evidence>
<evidence type="ECO:0000313" key="17">
    <source>
        <dbReference type="Proteomes" id="UP000004754"/>
    </source>
</evidence>
<keyword evidence="4 13" id="KW-0479">Metal-binding</keyword>
<evidence type="ECO:0000256" key="12">
    <source>
        <dbReference type="ARBA" id="ARBA00048300"/>
    </source>
</evidence>
<dbReference type="STRING" id="887929.HMP0721_1020"/>
<dbReference type="InterPro" id="IPR018165">
    <property type="entry name" value="Ala-tRNA-synth_IIc_core"/>
</dbReference>
<keyword evidence="3 13" id="KW-0436">Ligase</keyword>
<dbReference type="Gene3D" id="3.10.310.40">
    <property type="match status" value="1"/>
</dbReference>
<dbReference type="RefSeq" id="WP_006598444.1">
    <property type="nucleotide sequence ID" value="NZ_GL622359.1"/>
</dbReference>
<dbReference type="Gene3D" id="3.30.980.10">
    <property type="entry name" value="Threonyl-trna Synthetase, Chain A, domain 2"/>
    <property type="match status" value="1"/>
</dbReference>
<dbReference type="GO" id="GO:0006419">
    <property type="term" value="P:alanyl-tRNA aminoacylation"/>
    <property type="evidence" value="ECO:0007669"/>
    <property type="project" value="UniProtKB-UniRule"/>
</dbReference>
<accession>E6MG87</accession>
<dbReference type="EMBL" id="AEQN01000016">
    <property type="protein sequence ID" value="EFV01627.1"/>
    <property type="molecule type" value="Genomic_DNA"/>
</dbReference>
<comment type="catalytic activity">
    <reaction evidence="12 13">
        <text>tRNA(Ala) + L-alanine + ATP = L-alanyl-tRNA(Ala) + AMP + diphosphate</text>
        <dbReference type="Rhea" id="RHEA:12540"/>
        <dbReference type="Rhea" id="RHEA-COMP:9657"/>
        <dbReference type="Rhea" id="RHEA-COMP:9923"/>
        <dbReference type="ChEBI" id="CHEBI:30616"/>
        <dbReference type="ChEBI" id="CHEBI:33019"/>
        <dbReference type="ChEBI" id="CHEBI:57972"/>
        <dbReference type="ChEBI" id="CHEBI:78442"/>
        <dbReference type="ChEBI" id="CHEBI:78497"/>
        <dbReference type="ChEBI" id="CHEBI:456215"/>
        <dbReference type="EC" id="6.1.1.7"/>
    </reaction>
</comment>
<dbReference type="InterPro" id="IPR045864">
    <property type="entry name" value="aa-tRNA-synth_II/BPL/LPL"/>
</dbReference>
<evidence type="ECO:0000256" key="10">
    <source>
        <dbReference type="ARBA" id="ARBA00023146"/>
    </source>
</evidence>
<evidence type="ECO:0000256" key="9">
    <source>
        <dbReference type="ARBA" id="ARBA00022917"/>
    </source>
</evidence>
<evidence type="ECO:0000256" key="1">
    <source>
        <dbReference type="ARBA" id="ARBA00008226"/>
    </source>
</evidence>
<dbReference type="CDD" id="cd00673">
    <property type="entry name" value="AlaRS_core"/>
    <property type="match status" value="1"/>
</dbReference>
<comment type="subcellular location">
    <subcellularLocation>
        <location evidence="13">Cytoplasm</location>
    </subcellularLocation>
</comment>
<comment type="function">
    <text evidence="11 13">Catalyzes the attachment of alanine to tRNA(Ala) in a two-step reaction: alanine is first activated by ATP to form Ala-AMP and then transferred to the acceptor end of tRNA(Ala). Also edits incorrectly charged Ser-tRNA(Ala) and Gly-tRNA(Ala) via its editing domain.</text>
</comment>
<dbReference type="InterPro" id="IPR012947">
    <property type="entry name" value="tRNA_SAD"/>
</dbReference>
<dbReference type="Gene3D" id="3.30.930.10">
    <property type="entry name" value="Bira Bifunctional Protein, Domain 2"/>
    <property type="match status" value="1"/>
</dbReference>
<dbReference type="GO" id="GO:0008270">
    <property type="term" value="F:zinc ion binding"/>
    <property type="evidence" value="ECO:0007669"/>
    <property type="project" value="UniProtKB-UniRule"/>
</dbReference>
<dbReference type="SUPFAM" id="SSF101353">
    <property type="entry name" value="Putative anticodon-binding domain of alanyl-tRNA synthetase (AlaRS)"/>
    <property type="match status" value="1"/>
</dbReference>
<keyword evidence="2 13" id="KW-0820">tRNA-binding</keyword>
<feature type="region of interest" description="Disordered" evidence="14">
    <location>
        <begin position="846"/>
        <end position="865"/>
    </location>
</feature>
<dbReference type="InterPro" id="IPR023033">
    <property type="entry name" value="Ala_tRNA_ligase_euk/bac"/>
</dbReference>
<dbReference type="PRINTS" id="PR00980">
    <property type="entry name" value="TRNASYNTHALA"/>
</dbReference>
<dbReference type="GO" id="GO:0002161">
    <property type="term" value="F:aminoacyl-tRNA deacylase activity"/>
    <property type="evidence" value="ECO:0007669"/>
    <property type="project" value="TreeGrafter"/>
</dbReference>
<dbReference type="InterPro" id="IPR003156">
    <property type="entry name" value="DHHA1_dom"/>
</dbReference>
<evidence type="ECO:0000256" key="6">
    <source>
        <dbReference type="ARBA" id="ARBA00022833"/>
    </source>
</evidence>
<dbReference type="GO" id="GO:0016740">
    <property type="term" value="F:transferase activity"/>
    <property type="evidence" value="ECO:0007669"/>
    <property type="project" value="UniProtKB-ARBA"/>
</dbReference>
<keyword evidence="5 13" id="KW-0547">Nucleotide-binding</keyword>
<dbReference type="InterPro" id="IPR018164">
    <property type="entry name" value="Ala-tRNA-synth_IIc_N"/>
</dbReference>
<sequence>MEPLGLNEIRERYLAFFESKGHLRLKSFSLVPHNDKSLLLINSGMAPMKAYFTGDEVPPRKRVTTCQKCIRTPDIDNVGKTARHGTFFEMMGNFSFGDYFKPEVIPWAWEFITDKMGMDPDKIYVTIYLDDDTAHDLWRSVGVAEDHIVRLGKEDNFWEHGTGPCGPCSEIFYDRGEAYGCGKPTCGPGCDCDRFVEFWNLVFTQFDRDENDRYTPLDHPNIDTGMGLERMATILQGVDNIFEVDTIRHVLDYICSLCGEHYGDDAEKDVSIRVITDHIRSVTFMIGDGIMPSNEGRGYVLRRILRRAARHGRLLGIKGTFLHDVAKEVVAVSGDAYPELKEKQKTIQKIIQIEEERFDATIDQGLSQLNAMLEKLEAEAPGERIFSGAEAFKLYDTFGFPFDLTREIVEERGFAIPYEDFEKAMDAQRERARAARAESDTAVWADDPFNPLGADAVDAFVGYDALKADGKILGLIVNDTLVDEAKAGDNVLVLLDQTVFYAQSGGQVGDSGVIESADGTARIAVSDCRYGSLKRHIHYGKVESGSFKTGQTVISEVNKADRMATARNHTATHMLQKALKQVLGDHVEQAGSFVSPDRLRFDFNHFQPMTAEEIARVETIVNQVILEAMPVTIFETDIDEAKKLGAMALFGEKYGNIVRVVRVGDYSIELCGGTHLTNAAQAGMFKILSESGVAAGIRRIEAATGMNTYHEMARAEATLRKVSGMVKANPAQLVEKIAELEEQGKAQDREIAALKQQQAGSAAGEIAQNIVEIAGVKAAIAGVDGMEMDELRELSDRLKDKMGSGIAVIGTVNGGKINFIATATKDLVKRGFHAGNLIREVAQVAGGGGGGRPDMAQAGGKRPEKMADALEKAKDLIKDQLA</sequence>
<dbReference type="Pfam" id="PF02272">
    <property type="entry name" value="DHHA1"/>
    <property type="match status" value="1"/>
</dbReference>
<keyword evidence="6 13" id="KW-0862">Zinc</keyword>
<evidence type="ECO:0000259" key="15">
    <source>
        <dbReference type="PROSITE" id="PS50860"/>
    </source>
</evidence>
<keyword evidence="9 13" id="KW-0648">Protein biosynthesis</keyword>